<feature type="transmembrane region" description="Helical" evidence="1">
    <location>
        <begin position="12"/>
        <end position="40"/>
    </location>
</feature>
<keyword evidence="1" id="KW-0472">Membrane</keyword>
<dbReference type="Proteomes" id="UP001589818">
    <property type="component" value="Unassembled WGS sequence"/>
</dbReference>
<dbReference type="EMBL" id="JBHLVF010000033">
    <property type="protein sequence ID" value="MFC0393367.1"/>
    <property type="molecule type" value="Genomic_DNA"/>
</dbReference>
<name>A0ABV6JCV6_9BACL</name>
<keyword evidence="1" id="KW-1133">Transmembrane helix</keyword>
<keyword evidence="1" id="KW-0812">Transmembrane</keyword>
<sequence>MFTALSDRSQAYLYAAVVLTLGIGFSPLPLMNSFMAYGIFL</sequence>
<dbReference type="RefSeq" id="WP_256555545.1">
    <property type="nucleotide sequence ID" value="NZ_JANHOF010000014.1"/>
</dbReference>
<protein>
    <submittedName>
        <fullName evidence="2">Uncharacterized protein</fullName>
    </submittedName>
</protein>
<organism evidence="2 3">
    <name type="scientific">Paenibacillus mendelii</name>
    <dbReference type="NCBI Taxonomy" id="206163"/>
    <lineage>
        <taxon>Bacteria</taxon>
        <taxon>Bacillati</taxon>
        <taxon>Bacillota</taxon>
        <taxon>Bacilli</taxon>
        <taxon>Bacillales</taxon>
        <taxon>Paenibacillaceae</taxon>
        <taxon>Paenibacillus</taxon>
    </lineage>
</organism>
<reference evidence="2 3" key="1">
    <citation type="submission" date="2024-09" db="EMBL/GenBank/DDBJ databases">
        <authorList>
            <person name="Sun Q."/>
            <person name="Mori K."/>
        </authorList>
    </citation>
    <scope>NUCLEOTIDE SEQUENCE [LARGE SCALE GENOMIC DNA]</scope>
    <source>
        <strain evidence="2 3">CCM 4839</strain>
    </source>
</reference>
<evidence type="ECO:0000256" key="1">
    <source>
        <dbReference type="SAM" id="Phobius"/>
    </source>
</evidence>
<gene>
    <name evidence="2" type="ORF">ACFFJ8_18555</name>
</gene>
<evidence type="ECO:0000313" key="2">
    <source>
        <dbReference type="EMBL" id="MFC0393367.1"/>
    </source>
</evidence>
<proteinExistence type="predicted"/>
<keyword evidence="3" id="KW-1185">Reference proteome</keyword>
<comment type="caution">
    <text evidence="2">The sequence shown here is derived from an EMBL/GenBank/DDBJ whole genome shotgun (WGS) entry which is preliminary data.</text>
</comment>
<evidence type="ECO:0000313" key="3">
    <source>
        <dbReference type="Proteomes" id="UP001589818"/>
    </source>
</evidence>
<accession>A0ABV6JCV6</accession>